<evidence type="ECO:0000256" key="1">
    <source>
        <dbReference type="SAM" id="MobiDB-lite"/>
    </source>
</evidence>
<feature type="region of interest" description="Disordered" evidence="1">
    <location>
        <begin position="1"/>
        <end position="55"/>
    </location>
</feature>
<sequence length="55" mass="5903">MSTPTNSPEPTRWSRAQPAYGTLAPDLLGRADRGLARFVGDPDEERENTTGGGET</sequence>
<organism evidence="2">
    <name type="scientific">Streptomyces sp. NBC_00049</name>
    <dbReference type="NCBI Taxonomy" id="2903617"/>
    <lineage>
        <taxon>Bacteria</taxon>
        <taxon>Bacillati</taxon>
        <taxon>Actinomycetota</taxon>
        <taxon>Actinomycetes</taxon>
        <taxon>Kitasatosporales</taxon>
        <taxon>Streptomycetaceae</taxon>
        <taxon>Streptomyces</taxon>
    </lineage>
</organism>
<gene>
    <name evidence="2" type="ORF">OG327_31110</name>
</gene>
<name>A0AAU2JYR3_9ACTN</name>
<dbReference type="AlphaFoldDB" id="A0AAU2JYR3"/>
<reference evidence="2" key="1">
    <citation type="submission" date="2022-10" db="EMBL/GenBank/DDBJ databases">
        <title>The complete genomes of actinobacterial strains from the NBC collection.</title>
        <authorList>
            <person name="Joergensen T.S."/>
            <person name="Alvarez Arevalo M."/>
            <person name="Sterndorff E.B."/>
            <person name="Faurdal D."/>
            <person name="Vuksanovic O."/>
            <person name="Mourched A.-S."/>
            <person name="Charusanti P."/>
            <person name="Shaw S."/>
            <person name="Blin K."/>
            <person name="Weber T."/>
        </authorList>
    </citation>
    <scope>NUCLEOTIDE SEQUENCE</scope>
    <source>
        <strain evidence="2">NBC_00049</strain>
    </source>
</reference>
<protein>
    <submittedName>
        <fullName evidence="2">Uncharacterized protein</fullName>
    </submittedName>
</protein>
<proteinExistence type="predicted"/>
<dbReference type="EMBL" id="CP108264">
    <property type="protein sequence ID" value="WTU77419.1"/>
    <property type="molecule type" value="Genomic_DNA"/>
</dbReference>
<accession>A0AAU2JYR3</accession>
<evidence type="ECO:0000313" key="2">
    <source>
        <dbReference type="EMBL" id="WTU77419.1"/>
    </source>
</evidence>